<dbReference type="GO" id="GO:0000774">
    <property type="term" value="F:adenyl-nucleotide exchange factor activity"/>
    <property type="evidence" value="ECO:0007669"/>
    <property type="project" value="TreeGrafter"/>
</dbReference>
<feature type="compositionally biased region" description="Basic and acidic residues" evidence="2">
    <location>
        <begin position="66"/>
        <end position="89"/>
    </location>
</feature>
<sequence length="286" mass="32573">MYGDIIYGDPWATGYPPRRGHNEGNLFMSSGDFHGERPFPFWENPAVYFPPANPQKVSTGKKTRRAPKDKQTLDDTRVPLQHNARENPFSRHKGTKPKGDTKQTRSSRPKKTQDEWNIPIEYQPQEETVTTNDSSEEAWREDHCDATNALITDNEEQTAGETAQTSAEHRCIPVTTEEESAKESRPVVDNQDDSPPEIQTANEQKLAAIKNELVRATELISRVVAFKGTRKDKEFLYLEEYLTRCLLGLDLIETDGQENVKCARRAAVKYIYSILNDLEDRVSDES</sequence>
<proteinExistence type="predicted"/>
<dbReference type="GO" id="GO:0005634">
    <property type="term" value="C:nucleus"/>
    <property type="evidence" value="ECO:0007669"/>
    <property type="project" value="TreeGrafter"/>
</dbReference>
<feature type="domain" description="BAG" evidence="3">
    <location>
        <begin position="205"/>
        <end position="282"/>
    </location>
</feature>
<name>A0AAU9VTP4_9CNID</name>
<dbReference type="InterPro" id="IPR003103">
    <property type="entry name" value="BAG_domain"/>
</dbReference>
<keyword evidence="1" id="KW-0143">Chaperone</keyword>
<organism evidence="4 5">
    <name type="scientific">Pocillopora meandrina</name>
    <dbReference type="NCBI Taxonomy" id="46732"/>
    <lineage>
        <taxon>Eukaryota</taxon>
        <taxon>Metazoa</taxon>
        <taxon>Cnidaria</taxon>
        <taxon>Anthozoa</taxon>
        <taxon>Hexacorallia</taxon>
        <taxon>Scleractinia</taxon>
        <taxon>Astrocoeniina</taxon>
        <taxon>Pocilloporidae</taxon>
        <taxon>Pocillopora</taxon>
    </lineage>
</organism>
<dbReference type="SMART" id="SM00264">
    <property type="entry name" value="BAG"/>
    <property type="match status" value="1"/>
</dbReference>
<dbReference type="Proteomes" id="UP001159428">
    <property type="component" value="Unassembled WGS sequence"/>
</dbReference>
<dbReference type="GO" id="GO:0050821">
    <property type="term" value="P:protein stabilization"/>
    <property type="evidence" value="ECO:0007669"/>
    <property type="project" value="TreeGrafter"/>
</dbReference>
<dbReference type="InterPro" id="IPR036533">
    <property type="entry name" value="BAG_dom_sf"/>
</dbReference>
<dbReference type="SUPFAM" id="SSF63491">
    <property type="entry name" value="BAG domain"/>
    <property type="match status" value="1"/>
</dbReference>
<dbReference type="PANTHER" id="PTHR12329">
    <property type="entry name" value="BCL2-ASSOCIATED ATHANOGENE"/>
    <property type="match status" value="1"/>
</dbReference>
<accession>A0AAU9VTP4</accession>
<dbReference type="Pfam" id="PF02179">
    <property type="entry name" value="BAG"/>
    <property type="match status" value="1"/>
</dbReference>
<dbReference type="PROSITE" id="PS51035">
    <property type="entry name" value="BAG"/>
    <property type="match status" value="1"/>
</dbReference>
<evidence type="ECO:0000256" key="2">
    <source>
        <dbReference type="SAM" id="MobiDB-lite"/>
    </source>
</evidence>
<reference evidence="4 5" key="1">
    <citation type="submission" date="2022-05" db="EMBL/GenBank/DDBJ databases">
        <authorList>
            <consortium name="Genoscope - CEA"/>
            <person name="William W."/>
        </authorList>
    </citation>
    <scope>NUCLEOTIDE SEQUENCE [LARGE SCALE GENOMIC DNA]</scope>
</reference>
<evidence type="ECO:0000313" key="5">
    <source>
        <dbReference type="Proteomes" id="UP001159428"/>
    </source>
</evidence>
<protein>
    <recommendedName>
        <fullName evidence="3">BAG domain-containing protein</fullName>
    </recommendedName>
</protein>
<evidence type="ECO:0000256" key="1">
    <source>
        <dbReference type="ARBA" id="ARBA00023186"/>
    </source>
</evidence>
<dbReference type="EMBL" id="CALNXJ010000003">
    <property type="protein sequence ID" value="CAH3035380.1"/>
    <property type="molecule type" value="Genomic_DNA"/>
</dbReference>
<comment type="caution">
    <text evidence="4">The sequence shown here is derived from an EMBL/GenBank/DDBJ whole genome shotgun (WGS) entry which is preliminary data.</text>
</comment>
<dbReference type="Gene3D" id="1.20.58.120">
    <property type="entry name" value="BAG domain"/>
    <property type="match status" value="1"/>
</dbReference>
<dbReference type="PANTHER" id="PTHR12329:SF5">
    <property type="entry name" value="STARVIN, ISOFORM E"/>
    <property type="match status" value="1"/>
</dbReference>
<evidence type="ECO:0000259" key="3">
    <source>
        <dbReference type="PROSITE" id="PS51035"/>
    </source>
</evidence>
<dbReference type="GO" id="GO:0016020">
    <property type="term" value="C:membrane"/>
    <property type="evidence" value="ECO:0007669"/>
    <property type="project" value="TreeGrafter"/>
</dbReference>
<feature type="region of interest" description="Disordered" evidence="2">
    <location>
        <begin position="46"/>
        <end position="138"/>
    </location>
</feature>
<gene>
    <name evidence="4" type="ORF">PMEA_00017257</name>
</gene>
<dbReference type="GO" id="GO:0005829">
    <property type="term" value="C:cytosol"/>
    <property type="evidence" value="ECO:0007669"/>
    <property type="project" value="TreeGrafter"/>
</dbReference>
<evidence type="ECO:0000313" key="4">
    <source>
        <dbReference type="EMBL" id="CAH3035380.1"/>
    </source>
</evidence>
<keyword evidence="5" id="KW-1185">Reference proteome</keyword>
<dbReference type="InterPro" id="IPR039773">
    <property type="entry name" value="BAG_chaperone_regulator"/>
</dbReference>
<dbReference type="GO" id="GO:0051087">
    <property type="term" value="F:protein-folding chaperone binding"/>
    <property type="evidence" value="ECO:0007669"/>
    <property type="project" value="InterPro"/>
</dbReference>
<dbReference type="AlphaFoldDB" id="A0AAU9VTP4"/>
<feature type="region of interest" description="Disordered" evidence="2">
    <location>
        <begin position="175"/>
        <end position="197"/>
    </location>
</feature>